<feature type="transmembrane region" description="Helical" evidence="7">
    <location>
        <begin position="115"/>
        <end position="146"/>
    </location>
</feature>
<dbReference type="Gene3D" id="1.20.1530.20">
    <property type="match status" value="1"/>
</dbReference>
<feature type="region of interest" description="Disordered" evidence="6">
    <location>
        <begin position="515"/>
        <end position="540"/>
    </location>
</feature>
<keyword evidence="3 7" id="KW-0812">Transmembrane</keyword>
<feature type="transmembrane region" description="Helical" evidence="7">
    <location>
        <begin position="256"/>
        <end position="284"/>
    </location>
</feature>
<feature type="transmembrane region" description="Helical" evidence="7">
    <location>
        <begin position="380"/>
        <end position="400"/>
    </location>
</feature>
<evidence type="ECO:0000259" key="8">
    <source>
        <dbReference type="Pfam" id="PF00999"/>
    </source>
</evidence>
<dbReference type="InParanoid" id="A0A2J7PX92"/>
<comment type="subcellular location">
    <subcellularLocation>
        <location evidence="1">Membrane</location>
        <topology evidence="1">Multi-pass membrane protein</topology>
    </subcellularLocation>
</comment>
<feature type="transmembrane region" description="Helical" evidence="7">
    <location>
        <begin position="194"/>
        <end position="215"/>
    </location>
</feature>
<dbReference type="Proteomes" id="UP000235965">
    <property type="component" value="Unassembled WGS sequence"/>
</dbReference>
<dbReference type="EMBL" id="NEVH01020861">
    <property type="protein sequence ID" value="PNF20946.1"/>
    <property type="molecule type" value="Genomic_DNA"/>
</dbReference>
<evidence type="ECO:0000256" key="7">
    <source>
        <dbReference type="SAM" id="Phobius"/>
    </source>
</evidence>
<evidence type="ECO:0000256" key="5">
    <source>
        <dbReference type="ARBA" id="ARBA00023136"/>
    </source>
</evidence>
<dbReference type="InterPro" id="IPR051843">
    <property type="entry name" value="CPA1_transporter"/>
</dbReference>
<keyword evidence="10" id="KW-1185">Reference proteome</keyword>
<gene>
    <name evidence="9" type="primary">Slc9b2_1</name>
    <name evidence="9" type="ORF">B7P43_G10572</name>
</gene>
<dbReference type="PANTHER" id="PTHR31102:SF1">
    <property type="entry name" value="CATION_H+ EXCHANGER DOMAIN-CONTAINING PROTEIN"/>
    <property type="match status" value="1"/>
</dbReference>
<sequence length="540" mass="57443">MAATHRETEPMLQPRVRSAGYETFEEPKFYLSSTSGPESEESDSKRLLEITAADYTSSEDATSCLRDACKGVRTHPARLCVSRCIVLLCLVLLFWGNMFIMAGNAAGPEGQLFRIGVLGIAAHLTGAVLHPIGVPPLFGMLVMGIVLRNTGSVELTGPYEILAADIRKVALVIILIRAGLGLDPTALRRMVGMVVRLAVLPSLAEALSTAVMSHFLLGLPWVWGILLGAVMAAVSPAVVIPCLFSLQDRGYGKSKGIPTLVIAAATFDDVIAVSAFSVVLNVIFSTDNLTKSIIQGPLGLIFGFLLGILWGLLIRYIPERQDRFLVILRTLLLGGGGLLLLFGSEAVGFAGAGPLGCVVTAFVANWGWKAQGWTDETNPVSENFAVLWTIFYPFLFGLIGNEIDLYFLDLKIVGLGIACLAVSLTARILISVVAASGGKLNLKEKLFVSLAWFPKATVQAAIGPVALDTARKVHSAEAEMSASIVLIVVVLAILITAPVGATLITVLGPRLLQHEATPTQEASSSERPDPGPSGRRIPLK</sequence>
<evidence type="ECO:0000256" key="4">
    <source>
        <dbReference type="ARBA" id="ARBA00022989"/>
    </source>
</evidence>
<protein>
    <submittedName>
        <fullName evidence="9">Sodium/hydrogen exchanger 9B2</fullName>
    </submittedName>
</protein>
<feature type="transmembrane region" description="Helical" evidence="7">
    <location>
        <begin position="349"/>
        <end position="368"/>
    </location>
</feature>
<feature type="transmembrane region" description="Helical" evidence="7">
    <location>
        <begin position="412"/>
        <end position="434"/>
    </location>
</feature>
<evidence type="ECO:0000313" key="9">
    <source>
        <dbReference type="EMBL" id="PNF20947.1"/>
    </source>
</evidence>
<dbReference type="STRING" id="105785.A0A2J7PX92"/>
<dbReference type="EMBL" id="NEVH01020861">
    <property type="protein sequence ID" value="PNF20947.1"/>
    <property type="molecule type" value="Genomic_DNA"/>
</dbReference>
<dbReference type="GO" id="GO:1902600">
    <property type="term" value="P:proton transmembrane transport"/>
    <property type="evidence" value="ECO:0007669"/>
    <property type="project" value="InterPro"/>
</dbReference>
<dbReference type="OrthoDB" id="423807at2759"/>
<feature type="transmembrane region" description="Helical" evidence="7">
    <location>
        <begin position="482"/>
        <end position="507"/>
    </location>
</feature>
<feature type="transmembrane region" description="Helical" evidence="7">
    <location>
        <begin position="296"/>
        <end position="317"/>
    </location>
</feature>
<evidence type="ECO:0000313" key="10">
    <source>
        <dbReference type="Proteomes" id="UP000235965"/>
    </source>
</evidence>
<dbReference type="InterPro" id="IPR038770">
    <property type="entry name" value="Na+/solute_symporter_sf"/>
</dbReference>
<evidence type="ECO:0000256" key="3">
    <source>
        <dbReference type="ARBA" id="ARBA00022692"/>
    </source>
</evidence>
<feature type="transmembrane region" description="Helical" evidence="7">
    <location>
        <begin position="85"/>
        <end position="103"/>
    </location>
</feature>
<keyword evidence="5 7" id="KW-0472">Membrane</keyword>
<name>A0A2J7PX92_9NEOP</name>
<organism evidence="9 10">
    <name type="scientific">Cryptotermes secundus</name>
    <dbReference type="NCBI Taxonomy" id="105785"/>
    <lineage>
        <taxon>Eukaryota</taxon>
        <taxon>Metazoa</taxon>
        <taxon>Ecdysozoa</taxon>
        <taxon>Arthropoda</taxon>
        <taxon>Hexapoda</taxon>
        <taxon>Insecta</taxon>
        <taxon>Pterygota</taxon>
        <taxon>Neoptera</taxon>
        <taxon>Polyneoptera</taxon>
        <taxon>Dictyoptera</taxon>
        <taxon>Blattodea</taxon>
        <taxon>Blattoidea</taxon>
        <taxon>Termitoidae</taxon>
        <taxon>Kalotermitidae</taxon>
        <taxon>Cryptotermitinae</taxon>
        <taxon>Cryptotermes</taxon>
    </lineage>
</organism>
<dbReference type="Pfam" id="PF00999">
    <property type="entry name" value="Na_H_Exchanger"/>
    <property type="match status" value="1"/>
</dbReference>
<feature type="transmembrane region" description="Helical" evidence="7">
    <location>
        <begin position="221"/>
        <end position="244"/>
    </location>
</feature>
<feature type="transmembrane region" description="Helical" evidence="7">
    <location>
        <begin position="324"/>
        <end position="343"/>
    </location>
</feature>
<dbReference type="PANTHER" id="PTHR31102">
    <property type="match status" value="1"/>
</dbReference>
<dbReference type="AlphaFoldDB" id="A0A2J7PX92"/>
<dbReference type="GO" id="GO:0016020">
    <property type="term" value="C:membrane"/>
    <property type="evidence" value="ECO:0007669"/>
    <property type="project" value="UniProtKB-SubCell"/>
</dbReference>
<dbReference type="GO" id="GO:0015297">
    <property type="term" value="F:antiporter activity"/>
    <property type="evidence" value="ECO:0007669"/>
    <property type="project" value="InterPro"/>
</dbReference>
<feature type="region of interest" description="Disordered" evidence="6">
    <location>
        <begin position="1"/>
        <end position="20"/>
    </location>
</feature>
<comment type="similarity">
    <text evidence="2">Belongs to the monovalent cation:proton antiporter 1 (CPA1) transporter (TC 2.A.36) family.</text>
</comment>
<evidence type="ECO:0000256" key="6">
    <source>
        <dbReference type="SAM" id="MobiDB-lite"/>
    </source>
</evidence>
<evidence type="ECO:0000256" key="2">
    <source>
        <dbReference type="ARBA" id="ARBA00007367"/>
    </source>
</evidence>
<reference evidence="9 10" key="1">
    <citation type="submission" date="2017-12" db="EMBL/GenBank/DDBJ databases">
        <title>Hemimetabolous genomes reveal molecular basis of termite eusociality.</title>
        <authorList>
            <person name="Harrison M.C."/>
            <person name="Jongepier E."/>
            <person name="Robertson H.M."/>
            <person name="Arning N."/>
            <person name="Bitard-Feildel T."/>
            <person name="Chao H."/>
            <person name="Childers C.P."/>
            <person name="Dinh H."/>
            <person name="Doddapaneni H."/>
            <person name="Dugan S."/>
            <person name="Gowin J."/>
            <person name="Greiner C."/>
            <person name="Han Y."/>
            <person name="Hu H."/>
            <person name="Hughes D.S.T."/>
            <person name="Huylmans A.-K."/>
            <person name="Kemena C."/>
            <person name="Kremer L.P.M."/>
            <person name="Lee S.L."/>
            <person name="Lopez-Ezquerra A."/>
            <person name="Mallet L."/>
            <person name="Monroy-Kuhn J.M."/>
            <person name="Moser A."/>
            <person name="Murali S.C."/>
            <person name="Muzny D.M."/>
            <person name="Otani S."/>
            <person name="Piulachs M.-D."/>
            <person name="Poelchau M."/>
            <person name="Qu J."/>
            <person name="Schaub F."/>
            <person name="Wada-Katsumata A."/>
            <person name="Worley K.C."/>
            <person name="Xie Q."/>
            <person name="Ylla G."/>
            <person name="Poulsen M."/>
            <person name="Gibbs R.A."/>
            <person name="Schal C."/>
            <person name="Richards S."/>
            <person name="Belles X."/>
            <person name="Korb J."/>
            <person name="Bornberg-Bauer E."/>
        </authorList>
    </citation>
    <scope>NUCLEOTIDE SEQUENCE [LARGE SCALE GENOMIC DNA]</scope>
    <source>
        <tissue evidence="9">Whole body</tissue>
    </source>
</reference>
<accession>A0A2J7PX92</accession>
<keyword evidence="4 7" id="KW-1133">Transmembrane helix</keyword>
<proteinExistence type="inferred from homology"/>
<feature type="domain" description="Cation/H+ exchanger transmembrane" evidence="8">
    <location>
        <begin position="121"/>
        <end position="496"/>
    </location>
</feature>
<evidence type="ECO:0000256" key="1">
    <source>
        <dbReference type="ARBA" id="ARBA00004141"/>
    </source>
</evidence>
<feature type="transmembrane region" description="Helical" evidence="7">
    <location>
        <begin position="446"/>
        <end position="467"/>
    </location>
</feature>
<dbReference type="InterPro" id="IPR006153">
    <property type="entry name" value="Cation/H_exchanger_TM"/>
</dbReference>
<comment type="caution">
    <text evidence="9">The sequence shown here is derived from an EMBL/GenBank/DDBJ whole genome shotgun (WGS) entry which is preliminary data.</text>
</comment>